<evidence type="ECO:0000256" key="4">
    <source>
        <dbReference type="ARBA" id="ARBA00022692"/>
    </source>
</evidence>
<dbReference type="RefSeq" id="XP_013237820.1">
    <property type="nucleotide sequence ID" value="XM_013382366.1"/>
</dbReference>
<evidence type="ECO:0000256" key="6">
    <source>
        <dbReference type="ARBA" id="ARBA00022840"/>
    </source>
</evidence>
<dbReference type="EMBL" id="JMKJ01000310">
    <property type="protein sequence ID" value="KGG51372.1"/>
    <property type="molecule type" value="Genomic_DNA"/>
</dbReference>
<sequence>MYIVFSLLFIAAGRLVNVMVPVFFKMLVDSLREDNQFPLNLSATAFLGLYVVGKLLQGNVGIISSIQKLFWIPVSQWSTEHIAEKVFSHLHALSHSFHTSRKTGEVIKELDKGITSIGSLLNSVIFSIGPTLIDVAIAVLFFIITFDIWFGLIIVSTMFLFISLTIVITRWRVGFRRQMSSLDALVSGKAVDSLLNFETVKYFNAEQFEIDSYISTLRQYLKADWTCQTSLIVLNTAQNSLISIGALFIGSYLAIQRLEENDQMSVGDLILFLTYIGQLYMPLNYLGTYYRIIQQHYIDMEKIVELLKLPIEIQDAPGACALQIERGEIVFDNVHFNYLEVPTDGTRGQEASGSEIVALQGLSFSVAQGSTVALVGLSGAGKSTILKLLFRFYDVQGLGSIRIDGQDIRNVTLKSLRESIGIVPQDTVLFYDSIAYNIKYAQQDASPYDIKRVASAALLHEELFSQGYQTKVGERGIRLSGGEKQRIAIARTLLKNPKIIVLDEATSSLDSISERAIQLQLEKMCSGRTTLIIAHRLSTITHADKIIVLNAGRIIEEGTHCELLGMPNGFYRSMWHEQHKI</sequence>
<dbReference type="GO" id="GO:0005886">
    <property type="term" value="C:plasma membrane"/>
    <property type="evidence" value="ECO:0007669"/>
    <property type="project" value="UniProtKB-SubCell"/>
</dbReference>
<dbReference type="SUPFAM" id="SSF52540">
    <property type="entry name" value="P-loop containing nucleoside triphosphate hydrolases"/>
    <property type="match status" value="1"/>
</dbReference>
<dbReference type="GO" id="GO:0005524">
    <property type="term" value="F:ATP binding"/>
    <property type="evidence" value="ECO:0007669"/>
    <property type="project" value="UniProtKB-KW"/>
</dbReference>
<dbReference type="OrthoDB" id="6500128at2759"/>
<keyword evidence="8 10" id="KW-0472">Membrane</keyword>
<feature type="domain" description="ABC transporter" evidence="11">
    <location>
        <begin position="329"/>
        <end position="576"/>
    </location>
</feature>
<feature type="transmembrane region" description="Helical" evidence="10">
    <location>
        <begin position="120"/>
        <end position="143"/>
    </location>
</feature>
<dbReference type="VEuPathDB" id="MicrosporidiaDB:DI09_37p90"/>
<dbReference type="GO" id="GO:0015439">
    <property type="term" value="F:ABC-type heme transporter activity"/>
    <property type="evidence" value="ECO:0007669"/>
    <property type="project" value="TreeGrafter"/>
</dbReference>
<dbReference type="GO" id="GO:0020037">
    <property type="term" value="F:heme binding"/>
    <property type="evidence" value="ECO:0007669"/>
    <property type="project" value="TreeGrafter"/>
</dbReference>
<reference evidence="13 14" key="1">
    <citation type="submission" date="2014-04" db="EMBL/GenBank/DDBJ databases">
        <title>A new species of microsporidia sheds light on the evolution of extreme parasitism.</title>
        <authorList>
            <person name="Haag K.L."/>
            <person name="James T.Y."/>
            <person name="Larsson R."/>
            <person name="Schaer T.M."/>
            <person name="Refardt D."/>
            <person name="Pombert J.-F."/>
            <person name="Ebert D."/>
        </authorList>
    </citation>
    <scope>NUCLEOTIDE SEQUENCE [LARGE SCALE GENOMIC DNA]</scope>
    <source>
        <strain evidence="13 14">UGP3</strain>
        <tissue evidence="13">Spores</tissue>
    </source>
</reference>
<evidence type="ECO:0000256" key="5">
    <source>
        <dbReference type="ARBA" id="ARBA00022741"/>
    </source>
</evidence>
<dbReference type="InterPro" id="IPR036640">
    <property type="entry name" value="ABC1_TM_sf"/>
</dbReference>
<dbReference type="InterPro" id="IPR003439">
    <property type="entry name" value="ABC_transporter-like_ATP-bd"/>
</dbReference>
<organism evidence="13 14">
    <name type="scientific">Mitosporidium daphniae</name>
    <dbReference type="NCBI Taxonomy" id="1485682"/>
    <lineage>
        <taxon>Eukaryota</taxon>
        <taxon>Fungi</taxon>
        <taxon>Fungi incertae sedis</taxon>
        <taxon>Microsporidia</taxon>
        <taxon>Mitosporidium</taxon>
    </lineage>
</organism>
<evidence type="ECO:0000313" key="14">
    <source>
        <dbReference type="Proteomes" id="UP000029725"/>
    </source>
</evidence>
<evidence type="ECO:0000313" key="13">
    <source>
        <dbReference type="EMBL" id="KGG51372.1"/>
    </source>
</evidence>
<evidence type="ECO:0000256" key="2">
    <source>
        <dbReference type="ARBA" id="ARBA00022448"/>
    </source>
</evidence>
<dbReference type="PROSITE" id="PS50893">
    <property type="entry name" value="ABC_TRANSPORTER_2"/>
    <property type="match status" value="1"/>
</dbReference>
<dbReference type="PANTHER" id="PTHR24221:SF654">
    <property type="entry name" value="ATP-BINDING CASSETTE SUB-FAMILY B MEMBER 6"/>
    <property type="match status" value="1"/>
</dbReference>
<dbReference type="Gene3D" id="3.40.50.300">
    <property type="entry name" value="P-loop containing nucleotide triphosphate hydrolases"/>
    <property type="match status" value="1"/>
</dbReference>
<keyword evidence="5" id="KW-0547">Nucleotide-binding</keyword>
<keyword evidence="14" id="KW-1185">Reference proteome</keyword>
<dbReference type="PANTHER" id="PTHR24221">
    <property type="entry name" value="ATP-BINDING CASSETTE SUB-FAMILY B"/>
    <property type="match status" value="1"/>
</dbReference>
<keyword evidence="6" id="KW-0067">ATP-binding</keyword>
<dbReference type="InterPro" id="IPR003593">
    <property type="entry name" value="AAA+_ATPase"/>
</dbReference>
<evidence type="ECO:0000256" key="10">
    <source>
        <dbReference type="SAM" id="Phobius"/>
    </source>
</evidence>
<keyword evidence="2" id="KW-0813">Transport</keyword>
<dbReference type="PROSITE" id="PS00211">
    <property type="entry name" value="ABC_TRANSPORTER_1"/>
    <property type="match status" value="1"/>
</dbReference>
<dbReference type="GeneID" id="25259749"/>
<dbReference type="AlphaFoldDB" id="A0A098VQU8"/>
<dbReference type="InterPro" id="IPR027417">
    <property type="entry name" value="P-loop_NTPase"/>
</dbReference>
<feature type="domain" description="ABC transmembrane type-1" evidence="12">
    <location>
        <begin position="4"/>
        <end position="295"/>
    </location>
</feature>
<gene>
    <name evidence="13" type="ORF">DI09_37p90</name>
</gene>
<feature type="transmembrane region" description="Helical" evidence="10">
    <location>
        <begin position="37"/>
        <end position="56"/>
    </location>
</feature>
<dbReference type="Gene3D" id="1.20.1560.10">
    <property type="entry name" value="ABC transporter type 1, transmembrane domain"/>
    <property type="match status" value="1"/>
</dbReference>
<evidence type="ECO:0000256" key="1">
    <source>
        <dbReference type="ARBA" id="ARBA00004651"/>
    </source>
</evidence>
<comment type="subcellular location">
    <subcellularLocation>
        <location evidence="1">Cell membrane</location>
        <topology evidence="1">Multi-pass membrane protein</topology>
    </subcellularLocation>
</comment>
<dbReference type="InterPro" id="IPR011527">
    <property type="entry name" value="ABC1_TM_dom"/>
</dbReference>
<accession>A0A098VQU8</accession>
<dbReference type="SUPFAM" id="SSF90123">
    <property type="entry name" value="ABC transporter transmembrane region"/>
    <property type="match status" value="1"/>
</dbReference>
<evidence type="ECO:0000259" key="11">
    <source>
        <dbReference type="PROSITE" id="PS50893"/>
    </source>
</evidence>
<proteinExistence type="inferred from homology"/>
<dbReference type="HOGENOM" id="CLU_000604_84_1_1"/>
<protein>
    <submittedName>
        <fullName evidence="13">Uncharacterized protein</fullName>
    </submittedName>
</protein>
<dbReference type="PROSITE" id="PS50929">
    <property type="entry name" value="ABC_TM1F"/>
    <property type="match status" value="1"/>
</dbReference>
<dbReference type="Pfam" id="PF00005">
    <property type="entry name" value="ABC_tran"/>
    <property type="match status" value="1"/>
</dbReference>
<evidence type="ECO:0000256" key="9">
    <source>
        <dbReference type="ARBA" id="ARBA00024363"/>
    </source>
</evidence>
<comment type="caution">
    <text evidence="13">The sequence shown here is derived from an EMBL/GenBank/DDBJ whole genome shotgun (WGS) entry which is preliminary data.</text>
</comment>
<dbReference type="Proteomes" id="UP000029725">
    <property type="component" value="Unassembled WGS sequence"/>
</dbReference>
<evidence type="ECO:0000256" key="7">
    <source>
        <dbReference type="ARBA" id="ARBA00022989"/>
    </source>
</evidence>
<dbReference type="SMART" id="SM00382">
    <property type="entry name" value="AAA"/>
    <property type="match status" value="1"/>
</dbReference>
<dbReference type="FunFam" id="3.40.50.300:FF:000221">
    <property type="entry name" value="Multidrug ABC transporter ATP-binding protein"/>
    <property type="match status" value="1"/>
</dbReference>
<comment type="similarity">
    <text evidence="9">Belongs to the ABC transporter superfamily. ABCB family. Heavy Metal importer (TC 3.A.1.210) subfamily.</text>
</comment>
<dbReference type="Pfam" id="PF00664">
    <property type="entry name" value="ABC_membrane"/>
    <property type="match status" value="1"/>
</dbReference>
<dbReference type="InterPro" id="IPR017871">
    <property type="entry name" value="ABC_transporter-like_CS"/>
</dbReference>
<keyword evidence="4 10" id="KW-0812">Transmembrane</keyword>
<keyword evidence="3" id="KW-1003">Cell membrane</keyword>
<dbReference type="GO" id="GO:0005774">
    <property type="term" value="C:vacuolar membrane"/>
    <property type="evidence" value="ECO:0007669"/>
    <property type="project" value="TreeGrafter"/>
</dbReference>
<feature type="transmembrane region" description="Helical" evidence="10">
    <location>
        <begin position="149"/>
        <end position="169"/>
    </location>
</feature>
<dbReference type="CDD" id="cd18581">
    <property type="entry name" value="ABC_6TM_ABCB6"/>
    <property type="match status" value="1"/>
</dbReference>
<evidence type="ECO:0000256" key="3">
    <source>
        <dbReference type="ARBA" id="ARBA00022475"/>
    </source>
</evidence>
<name>A0A098VQU8_9MICR</name>
<dbReference type="InterPro" id="IPR039421">
    <property type="entry name" value="Type_1_exporter"/>
</dbReference>
<dbReference type="GO" id="GO:0016887">
    <property type="term" value="F:ATP hydrolysis activity"/>
    <property type="evidence" value="ECO:0007669"/>
    <property type="project" value="InterPro"/>
</dbReference>
<evidence type="ECO:0000259" key="12">
    <source>
        <dbReference type="PROSITE" id="PS50929"/>
    </source>
</evidence>
<evidence type="ECO:0000256" key="8">
    <source>
        <dbReference type="ARBA" id="ARBA00023136"/>
    </source>
</evidence>
<keyword evidence="7 10" id="KW-1133">Transmembrane helix</keyword>